<evidence type="ECO:0000259" key="3">
    <source>
        <dbReference type="Pfam" id="PF20523"/>
    </source>
</evidence>
<accession>A0A8T0JMH8</accession>
<dbReference type="AlphaFoldDB" id="A0A8T0JMH8"/>
<feature type="compositionally biased region" description="Low complexity" evidence="1">
    <location>
        <begin position="566"/>
        <end position="589"/>
    </location>
</feature>
<name>A0A8T0JMH8_PHAAN</name>
<feature type="domain" description="Retrotransposon gag" evidence="2">
    <location>
        <begin position="156"/>
        <end position="249"/>
    </location>
</feature>
<dbReference type="PANTHER" id="PTHR33223:SF3">
    <property type="match status" value="1"/>
</dbReference>
<dbReference type="Pfam" id="PF20523">
    <property type="entry name" value="DUF6738"/>
    <property type="match status" value="1"/>
</dbReference>
<comment type="caution">
    <text evidence="4">The sequence shown here is derived from an EMBL/GenBank/DDBJ whole genome shotgun (WGS) entry which is preliminary data.</text>
</comment>
<feature type="region of interest" description="Disordered" evidence="1">
    <location>
        <begin position="494"/>
        <end position="518"/>
    </location>
</feature>
<feature type="region of interest" description="Disordered" evidence="1">
    <location>
        <begin position="534"/>
        <end position="608"/>
    </location>
</feature>
<evidence type="ECO:0000313" key="5">
    <source>
        <dbReference type="Proteomes" id="UP000743370"/>
    </source>
</evidence>
<evidence type="ECO:0000259" key="2">
    <source>
        <dbReference type="Pfam" id="PF03732"/>
    </source>
</evidence>
<organism evidence="4 5">
    <name type="scientific">Phaseolus angularis</name>
    <name type="common">Azuki bean</name>
    <name type="synonym">Vigna angularis</name>
    <dbReference type="NCBI Taxonomy" id="3914"/>
    <lineage>
        <taxon>Eukaryota</taxon>
        <taxon>Viridiplantae</taxon>
        <taxon>Streptophyta</taxon>
        <taxon>Embryophyta</taxon>
        <taxon>Tracheophyta</taxon>
        <taxon>Spermatophyta</taxon>
        <taxon>Magnoliopsida</taxon>
        <taxon>eudicotyledons</taxon>
        <taxon>Gunneridae</taxon>
        <taxon>Pentapetalae</taxon>
        <taxon>rosids</taxon>
        <taxon>fabids</taxon>
        <taxon>Fabales</taxon>
        <taxon>Fabaceae</taxon>
        <taxon>Papilionoideae</taxon>
        <taxon>50 kb inversion clade</taxon>
        <taxon>NPAAA clade</taxon>
        <taxon>indigoferoid/millettioid clade</taxon>
        <taxon>Phaseoleae</taxon>
        <taxon>Vigna</taxon>
    </lineage>
</organism>
<feature type="domain" description="DUF6738" evidence="3">
    <location>
        <begin position="1"/>
        <end position="86"/>
    </location>
</feature>
<sequence>MTRGNPGFIPPFDPEIDRTFHRLIRHSKNSSLESVFEPVPLDIAHPTAEYLLHTASAASALDSDSVVFHTENNMAQPPPRKRTFREMAAPDFDIESLCIQYPDEDVPFVLKTGLIHLLPKFSGLAGESPHKHLKEFHIVCSSMKPHDVPEEHIFLKAFPHSLENVAKDWLYGLAPRSVTSWDDLKRLFLDKFFPASRTTAIRKDITGIRQTGGENLYEYWERFKTLCASCPHHQIPEQLLIQYFYEGLNNMDRGMIDAASGGALGDTTPANARQLIEKMASNSQQFSTRNDAIVVRGVHDVVAQSLSAVESKLESQINSLAKLVTQLTTNQRSASSSASVARLCGICPSSDHYTDACPSLQQSAASDAPQAYATNIYNNRQPQQQNHDLSTNRYNPGWRNHPNLRWNNAPQHHQQAPPFQNVGAPNRYVPPPMQQYQRQQQQQQQQQETPAQPAAQPSISSEPSLEELVREMTMQNMQFQQETRASIQSLTNQMGQMATQMNQAQSQNSDKLPSQTVQNPRNVSAITLRSGKQIVVPSEPASTLTPVPATSHRKEDQAGPSRTFEAGESSSPACGSSSGGSPSFSTTTGVAPSPLIDRPIPLPFPSRALPSKKMEEVDREILETFRKVEVNIPLLDAIKQIPKYAKYFPNNIFNQLNTQITHFLF</sequence>
<dbReference type="Proteomes" id="UP000743370">
    <property type="component" value="Unassembled WGS sequence"/>
</dbReference>
<dbReference type="PANTHER" id="PTHR33223">
    <property type="entry name" value="CCHC-TYPE DOMAIN-CONTAINING PROTEIN"/>
    <property type="match status" value="1"/>
</dbReference>
<evidence type="ECO:0008006" key="6">
    <source>
        <dbReference type="Google" id="ProtNLM"/>
    </source>
</evidence>
<feature type="compositionally biased region" description="Polar residues" evidence="1">
    <location>
        <begin position="378"/>
        <end position="394"/>
    </location>
</feature>
<dbReference type="EMBL" id="JABFOF010000010">
    <property type="protein sequence ID" value="KAG2376686.1"/>
    <property type="molecule type" value="Genomic_DNA"/>
</dbReference>
<dbReference type="InterPro" id="IPR005162">
    <property type="entry name" value="Retrotrans_gag_dom"/>
</dbReference>
<reference evidence="4 5" key="1">
    <citation type="submission" date="2020-05" db="EMBL/GenBank/DDBJ databases">
        <title>Vigna angularis (adzuki bean) Var. LongXiaoDou No. 4 denovo assembly.</title>
        <authorList>
            <person name="Xiang H."/>
        </authorList>
    </citation>
    <scope>NUCLEOTIDE SEQUENCE [LARGE SCALE GENOMIC DNA]</scope>
    <source>
        <tissue evidence="4">Leaf</tissue>
    </source>
</reference>
<proteinExistence type="predicted"/>
<evidence type="ECO:0000256" key="1">
    <source>
        <dbReference type="SAM" id="MobiDB-lite"/>
    </source>
</evidence>
<dbReference type="InterPro" id="IPR046626">
    <property type="entry name" value="DUF6738"/>
</dbReference>
<evidence type="ECO:0000313" key="4">
    <source>
        <dbReference type="EMBL" id="KAG2376686.1"/>
    </source>
</evidence>
<gene>
    <name evidence="4" type="ORF">HKW66_Vig0243160</name>
</gene>
<protein>
    <recommendedName>
        <fullName evidence="6">Retrotransposon gag domain-containing protein</fullName>
    </recommendedName>
</protein>
<feature type="compositionally biased region" description="Low complexity" evidence="1">
    <location>
        <begin position="407"/>
        <end position="418"/>
    </location>
</feature>
<feature type="compositionally biased region" description="Low complexity" evidence="1">
    <location>
        <begin position="434"/>
        <end position="461"/>
    </location>
</feature>
<feature type="region of interest" description="Disordered" evidence="1">
    <location>
        <begin position="378"/>
        <end position="461"/>
    </location>
</feature>
<dbReference type="Pfam" id="PF03732">
    <property type="entry name" value="Retrotrans_gag"/>
    <property type="match status" value="1"/>
</dbReference>